<proteinExistence type="predicted"/>
<keyword evidence="5" id="KW-1185">Reference proteome</keyword>
<gene>
    <name evidence="4" type="ORF">QC761_403030</name>
</gene>
<evidence type="ECO:0000256" key="1">
    <source>
        <dbReference type="PROSITE-ProRule" id="PRU00042"/>
    </source>
</evidence>
<feature type="domain" description="C2H2-type" evidence="3">
    <location>
        <begin position="173"/>
        <end position="204"/>
    </location>
</feature>
<dbReference type="EMBL" id="JAFFGZ010000006">
    <property type="protein sequence ID" value="KAK4643098.1"/>
    <property type="molecule type" value="Genomic_DNA"/>
</dbReference>
<protein>
    <recommendedName>
        <fullName evidence="3">C2H2-type domain-containing protein</fullName>
    </recommendedName>
</protein>
<dbReference type="RefSeq" id="XP_062732074.1">
    <property type="nucleotide sequence ID" value="XM_062878581.1"/>
</dbReference>
<dbReference type="SMART" id="SM00355">
    <property type="entry name" value="ZnF_C2H2"/>
    <property type="match status" value="2"/>
</dbReference>
<evidence type="ECO:0000313" key="4">
    <source>
        <dbReference type="EMBL" id="KAK4643098.1"/>
    </source>
</evidence>
<feature type="region of interest" description="Disordered" evidence="2">
    <location>
        <begin position="1"/>
        <end position="41"/>
    </location>
</feature>
<evidence type="ECO:0000313" key="5">
    <source>
        <dbReference type="Proteomes" id="UP001322138"/>
    </source>
</evidence>
<dbReference type="Proteomes" id="UP001322138">
    <property type="component" value="Unassembled WGS sequence"/>
</dbReference>
<organism evidence="4 5">
    <name type="scientific">Podospora bellae-mahoneyi</name>
    <dbReference type="NCBI Taxonomy" id="2093777"/>
    <lineage>
        <taxon>Eukaryota</taxon>
        <taxon>Fungi</taxon>
        <taxon>Dikarya</taxon>
        <taxon>Ascomycota</taxon>
        <taxon>Pezizomycotina</taxon>
        <taxon>Sordariomycetes</taxon>
        <taxon>Sordariomycetidae</taxon>
        <taxon>Sordariales</taxon>
        <taxon>Podosporaceae</taxon>
        <taxon>Podospora</taxon>
    </lineage>
</organism>
<evidence type="ECO:0000259" key="3">
    <source>
        <dbReference type="PROSITE" id="PS50157"/>
    </source>
</evidence>
<name>A0ABR0FGK6_9PEZI</name>
<keyword evidence="1" id="KW-0862">Zinc</keyword>
<comment type="caution">
    <text evidence="4">The sequence shown here is derived from an EMBL/GenBank/DDBJ whole genome shotgun (WGS) entry which is preliminary data.</text>
</comment>
<reference evidence="4 5" key="1">
    <citation type="journal article" date="2023" name="bioRxiv">
        <title>High-quality genome assemblies of four members of thePodospora anserinaspecies complex.</title>
        <authorList>
            <person name="Ament-Velasquez S.L."/>
            <person name="Vogan A.A."/>
            <person name="Wallerman O."/>
            <person name="Hartmann F."/>
            <person name="Gautier V."/>
            <person name="Silar P."/>
            <person name="Giraud T."/>
            <person name="Johannesson H."/>
        </authorList>
    </citation>
    <scope>NUCLEOTIDE SEQUENCE [LARGE SCALE GENOMIC DNA]</scope>
    <source>
        <strain evidence="4 5">CBS 112042</strain>
    </source>
</reference>
<feature type="compositionally biased region" description="Low complexity" evidence="2">
    <location>
        <begin position="27"/>
        <end position="40"/>
    </location>
</feature>
<keyword evidence="1" id="KW-0863">Zinc-finger</keyword>
<dbReference type="PROSITE" id="PS50157">
    <property type="entry name" value="ZINC_FINGER_C2H2_2"/>
    <property type="match status" value="1"/>
</dbReference>
<keyword evidence="1" id="KW-0479">Metal-binding</keyword>
<dbReference type="GeneID" id="87898063"/>
<sequence length="306" mass="34608">MDYPSSYLQSPVFDGPAYQDGPWPVPTSASMQRSSSQSTANTNLTYASSQYSTELSSLGSPIVEHKVYSEGWSSYPPQPQDSGPLVANAGGHLHEDNVPGPSDMQMLAPPYLPSEPYPVANYYDYDTTDPYDPAYAGVPFDPDNYGQQQLPAQSVQDVDTSYSVSTVSEKQTYPCLSPGCSQKAFSRSADLDRHYKQVHIDEDQRIKYHCDYKKCPRHEAPFGRQDHFRDHLRDFHKEDLLRRSKKEDREWWESRAPRAVFNGWWRCNKCLVVRVDVETDGYTCPACGSSCESDRMRVREAATGRG</sequence>
<dbReference type="InterPro" id="IPR013087">
    <property type="entry name" value="Znf_C2H2_type"/>
</dbReference>
<accession>A0ABR0FGK6</accession>
<evidence type="ECO:0000256" key="2">
    <source>
        <dbReference type="SAM" id="MobiDB-lite"/>
    </source>
</evidence>
<dbReference type="Gene3D" id="3.30.160.60">
    <property type="entry name" value="Classic Zinc Finger"/>
    <property type="match status" value="1"/>
</dbReference>